<evidence type="ECO:0000313" key="9">
    <source>
        <dbReference type="EMBL" id="MBP0724716.1"/>
    </source>
</evidence>
<dbReference type="Pfam" id="PF01544">
    <property type="entry name" value="CorA"/>
    <property type="match status" value="1"/>
</dbReference>
<keyword evidence="8" id="KW-0460">Magnesium</keyword>
<dbReference type="GO" id="GO:0005886">
    <property type="term" value="C:plasma membrane"/>
    <property type="evidence" value="ECO:0007669"/>
    <property type="project" value="UniProtKB-SubCell"/>
</dbReference>
<keyword evidence="10" id="KW-1185">Reference proteome</keyword>
<organism evidence="9 10">
    <name type="scientific">Gottfriedia endophytica</name>
    <dbReference type="NCBI Taxonomy" id="2820819"/>
    <lineage>
        <taxon>Bacteria</taxon>
        <taxon>Bacillati</taxon>
        <taxon>Bacillota</taxon>
        <taxon>Bacilli</taxon>
        <taxon>Bacillales</taxon>
        <taxon>Bacillaceae</taxon>
        <taxon>Gottfriedia</taxon>
    </lineage>
</organism>
<evidence type="ECO:0000256" key="3">
    <source>
        <dbReference type="ARBA" id="ARBA00022448"/>
    </source>
</evidence>
<evidence type="ECO:0000256" key="1">
    <source>
        <dbReference type="ARBA" id="ARBA00004651"/>
    </source>
</evidence>
<dbReference type="InterPro" id="IPR002523">
    <property type="entry name" value="MgTranspt_CorA/ZnTranspt_ZntB"/>
</dbReference>
<accession>A0A940NLG7</accession>
<sequence>MISVIGIDQKKKIFKDLTLSEAKSEKYSWYWVDIKEPTTEEIEILSTEFHFHPLAIEDCVEYVQRPKIDYYEGYHFIILHELNKMEMDENEIDLFVSERFLVSFNLKSSSTLEIVKDQLSSEKRMTKSPLHFLHLIIDRLVDSYFPLMYRIEDELGDLEFEQMKKSVNKAVESLYDIRSDLSKIRRTVLPTRDLLYRILNSSRFKDLSEHRIYFEDIYDHLMKLSDMIEANRDLAADIRESYFSLSTEHMNNIMKTLTIISSFFLPLTFIVGLYGMNFHYMPELSWKYGYAFILLVMGLVTVSMYIFFKRKGWF</sequence>
<dbReference type="AlphaFoldDB" id="A0A940NLG7"/>
<gene>
    <name evidence="8 9" type="primary">corA</name>
    <name evidence="9" type="ORF">J5Y03_05875</name>
</gene>
<dbReference type="GO" id="GO:0050897">
    <property type="term" value="F:cobalt ion binding"/>
    <property type="evidence" value="ECO:0007669"/>
    <property type="project" value="TreeGrafter"/>
</dbReference>
<reference evidence="9" key="1">
    <citation type="submission" date="2021-04" db="EMBL/GenBank/DDBJ databases">
        <title>Genome seq and assembly of Bacillus sp.</title>
        <authorList>
            <person name="Chhetri G."/>
        </authorList>
    </citation>
    <scope>NUCLEOTIDE SEQUENCE</scope>
    <source>
        <strain evidence="9">RG28</strain>
    </source>
</reference>
<keyword evidence="4 8" id="KW-1003">Cell membrane</keyword>
<dbReference type="InterPro" id="IPR045861">
    <property type="entry name" value="CorA_cytoplasmic_dom"/>
</dbReference>
<comment type="subcellular location">
    <subcellularLocation>
        <location evidence="1">Cell membrane</location>
        <topology evidence="1">Multi-pass membrane protein</topology>
    </subcellularLocation>
    <subcellularLocation>
        <location evidence="8">Membrane</location>
        <topology evidence="8">Multi-pass membrane protein</topology>
    </subcellularLocation>
</comment>
<dbReference type="FunFam" id="1.20.58.340:FF:000012">
    <property type="entry name" value="Magnesium transport protein CorA"/>
    <property type="match status" value="1"/>
</dbReference>
<feature type="transmembrane region" description="Helical" evidence="8">
    <location>
        <begin position="288"/>
        <end position="308"/>
    </location>
</feature>
<evidence type="ECO:0000256" key="5">
    <source>
        <dbReference type="ARBA" id="ARBA00022692"/>
    </source>
</evidence>
<evidence type="ECO:0000256" key="7">
    <source>
        <dbReference type="ARBA" id="ARBA00023136"/>
    </source>
</evidence>
<dbReference type="PANTHER" id="PTHR46494">
    <property type="entry name" value="CORA FAMILY METAL ION TRANSPORTER (EUROFUNG)"/>
    <property type="match status" value="1"/>
</dbReference>
<dbReference type="GO" id="GO:0015087">
    <property type="term" value="F:cobalt ion transmembrane transporter activity"/>
    <property type="evidence" value="ECO:0007669"/>
    <property type="project" value="UniProtKB-UniRule"/>
</dbReference>
<keyword evidence="6 8" id="KW-1133">Transmembrane helix</keyword>
<evidence type="ECO:0000256" key="6">
    <source>
        <dbReference type="ARBA" id="ARBA00022989"/>
    </source>
</evidence>
<dbReference type="InterPro" id="IPR004488">
    <property type="entry name" value="Mg/Co-transport_prot_CorA"/>
</dbReference>
<dbReference type="GO" id="GO:0000287">
    <property type="term" value="F:magnesium ion binding"/>
    <property type="evidence" value="ECO:0007669"/>
    <property type="project" value="TreeGrafter"/>
</dbReference>
<dbReference type="Proteomes" id="UP000682134">
    <property type="component" value="Unassembled WGS sequence"/>
</dbReference>
<dbReference type="InterPro" id="IPR045863">
    <property type="entry name" value="CorA_TM1_TM2"/>
</dbReference>
<dbReference type="GO" id="GO:0015095">
    <property type="term" value="F:magnesium ion transmembrane transporter activity"/>
    <property type="evidence" value="ECO:0007669"/>
    <property type="project" value="UniProtKB-UniRule"/>
</dbReference>
<evidence type="ECO:0000256" key="8">
    <source>
        <dbReference type="RuleBase" id="RU362010"/>
    </source>
</evidence>
<protein>
    <recommendedName>
        <fullName evidence="8">Magnesium transport protein CorA</fullName>
    </recommendedName>
</protein>
<keyword evidence="8" id="KW-0406">Ion transport</keyword>
<feature type="transmembrane region" description="Helical" evidence="8">
    <location>
        <begin position="257"/>
        <end position="276"/>
    </location>
</feature>
<dbReference type="Gene3D" id="1.20.58.340">
    <property type="entry name" value="Magnesium transport protein CorA, transmembrane region"/>
    <property type="match status" value="2"/>
</dbReference>
<dbReference type="CDD" id="cd12831">
    <property type="entry name" value="TmCorA-like_u2"/>
    <property type="match status" value="1"/>
</dbReference>
<proteinExistence type="inferred from homology"/>
<comment type="caution">
    <text evidence="9">The sequence shown here is derived from an EMBL/GenBank/DDBJ whole genome shotgun (WGS) entry which is preliminary data.</text>
</comment>
<dbReference type="EMBL" id="JAGIYQ010000003">
    <property type="protein sequence ID" value="MBP0724716.1"/>
    <property type="molecule type" value="Genomic_DNA"/>
</dbReference>
<dbReference type="RefSeq" id="WP_209403521.1">
    <property type="nucleotide sequence ID" value="NZ_JAGIYQ010000003.1"/>
</dbReference>
<keyword evidence="5 8" id="KW-0812">Transmembrane</keyword>
<dbReference type="NCBIfam" id="TIGR00383">
    <property type="entry name" value="corA"/>
    <property type="match status" value="1"/>
</dbReference>
<dbReference type="SUPFAM" id="SSF144083">
    <property type="entry name" value="Magnesium transport protein CorA, transmembrane region"/>
    <property type="match status" value="1"/>
</dbReference>
<evidence type="ECO:0000256" key="2">
    <source>
        <dbReference type="ARBA" id="ARBA00009765"/>
    </source>
</evidence>
<name>A0A940NLG7_9BACI</name>
<dbReference type="SUPFAM" id="SSF143865">
    <property type="entry name" value="CorA soluble domain-like"/>
    <property type="match status" value="1"/>
</dbReference>
<keyword evidence="3 8" id="KW-0813">Transport</keyword>
<keyword evidence="7 8" id="KW-0472">Membrane</keyword>
<comment type="similarity">
    <text evidence="2 8">Belongs to the CorA metal ion transporter (MIT) (TC 1.A.35) family.</text>
</comment>
<evidence type="ECO:0000313" key="10">
    <source>
        <dbReference type="Proteomes" id="UP000682134"/>
    </source>
</evidence>
<evidence type="ECO:0000256" key="4">
    <source>
        <dbReference type="ARBA" id="ARBA00022475"/>
    </source>
</evidence>
<comment type="function">
    <text evidence="8">Mediates influx of magnesium ions.</text>
</comment>
<dbReference type="PANTHER" id="PTHR46494:SF1">
    <property type="entry name" value="CORA FAMILY METAL ION TRANSPORTER (EUROFUNG)"/>
    <property type="match status" value="1"/>
</dbReference>
<dbReference type="Gene3D" id="3.30.460.20">
    <property type="entry name" value="CorA soluble domain-like"/>
    <property type="match status" value="1"/>
</dbReference>